<dbReference type="InterPro" id="IPR052980">
    <property type="entry name" value="Crinkler_effector"/>
</dbReference>
<gene>
    <name evidence="2" type="ORF">GGX14DRAFT_699443</name>
</gene>
<accession>A0AAD6V3H8</accession>
<dbReference type="EMBL" id="JARJCW010000059">
    <property type="protein sequence ID" value="KAJ7201309.1"/>
    <property type="molecule type" value="Genomic_DNA"/>
</dbReference>
<evidence type="ECO:0000256" key="1">
    <source>
        <dbReference type="SAM" id="MobiDB-lite"/>
    </source>
</evidence>
<dbReference type="PANTHER" id="PTHR33129:SF1">
    <property type="entry name" value="ATP-BINDING PROTEIN"/>
    <property type="match status" value="1"/>
</dbReference>
<protein>
    <submittedName>
        <fullName evidence="2">Uncharacterized protein</fullName>
    </submittedName>
</protein>
<reference evidence="2" key="1">
    <citation type="submission" date="2023-03" db="EMBL/GenBank/DDBJ databases">
        <title>Massive genome expansion in bonnet fungi (Mycena s.s.) driven by repeated elements and novel gene families across ecological guilds.</title>
        <authorList>
            <consortium name="Lawrence Berkeley National Laboratory"/>
            <person name="Harder C.B."/>
            <person name="Miyauchi S."/>
            <person name="Viragh M."/>
            <person name="Kuo A."/>
            <person name="Thoen E."/>
            <person name="Andreopoulos B."/>
            <person name="Lu D."/>
            <person name="Skrede I."/>
            <person name="Drula E."/>
            <person name="Henrissat B."/>
            <person name="Morin E."/>
            <person name="Kohler A."/>
            <person name="Barry K."/>
            <person name="LaButti K."/>
            <person name="Morin E."/>
            <person name="Salamov A."/>
            <person name="Lipzen A."/>
            <person name="Mereny Z."/>
            <person name="Hegedus B."/>
            <person name="Baldrian P."/>
            <person name="Stursova M."/>
            <person name="Weitz H."/>
            <person name="Taylor A."/>
            <person name="Grigoriev I.V."/>
            <person name="Nagy L.G."/>
            <person name="Martin F."/>
            <person name="Kauserud H."/>
        </authorList>
    </citation>
    <scope>NUCLEOTIDE SEQUENCE</scope>
    <source>
        <strain evidence="2">9144</strain>
    </source>
</reference>
<comment type="caution">
    <text evidence="2">The sequence shown here is derived from an EMBL/GenBank/DDBJ whole genome shotgun (WGS) entry which is preliminary data.</text>
</comment>
<dbReference type="AlphaFoldDB" id="A0AAD6V3H8"/>
<organism evidence="2 3">
    <name type="scientific">Mycena pura</name>
    <dbReference type="NCBI Taxonomy" id="153505"/>
    <lineage>
        <taxon>Eukaryota</taxon>
        <taxon>Fungi</taxon>
        <taxon>Dikarya</taxon>
        <taxon>Basidiomycota</taxon>
        <taxon>Agaricomycotina</taxon>
        <taxon>Agaricomycetes</taxon>
        <taxon>Agaricomycetidae</taxon>
        <taxon>Agaricales</taxon>
        <taxon>Marasmiineae</taxon>
        <taxon>Mycenaceae</taxon>
        <taxon>Mycena</taxon>
    </lineage>
</organism>
<name>A0AAD6V3H8_9AGAR</name>
<dbReference type="PANTHER" id="PTHR33129">
    <property type="entry name" value="PROTEIN KINASE DOMAIN-CONTAINING PROTEIN-RELATED"/>
    <property type="match status" value="1"/>
</dbReference>
<evidence type="ECO:0000313" key="2">
    <source>
        <dbReference type="EMBL" id="KAJ7201309.1"/>
    </source>
</evidence>
<keyword evidence="3" id="KW-1185">Reference proteome</keyword>
<proteinExistence type="predicted"/>
<dbReference type="Proteomes" id="UP001219525">
    <property type="component" value="Unassembled WGS sequence"/>
</dbReference>
<evidence type="ECO:0000313" key="3">
    <source>
        <dbReference type="Proteomes" id="UP001219525"/>
    </source>
</evidence>
<feature type="region of interest" description="Disordered" evidence="1">
    <location>
        <begin position="477"/>
        <end position="517"/>
    </location>
</feature>
<sequence length="517" mass="58460">MFLVRQDYLEFVEHYIENLAYDRVFLTGQPGIGKSLGAHYFVFHLVASGRPVFLISEPDKVVYFSEDGVFSVALAPSLKNDYDDIQATISRSWVIVDVDVRGNWQPFDWVMTAAGVLWTSSPQGTRMSDFVKNYDAVPWYMATWSLEEVAVLTKWDEKDPHDILARFRRSGPVARAIFSNPYIMMISDQEIDEDIRRSLAKSTDVSLTERQLLNMGDTVTNCVYLIEPRENAETGVVDRHDFRITYLSNYIATRVAGITVQQLREVQKWLSRLFDIPGMRADAGKLFERIFHHALTHRTDPIDAEAIFGIKSGAEIGLLEMLGKAETFILETHDASQRKCRPLYLKPQSSSFAAVDAILVTSSTVFLIQCSLRKTHAHTIPTLLHILARIEANQIPLTGLQVKCCLMGIEESPRVIQLISDTCNKLELSKADPDAEELKSLPQKVRARVDKLQVMGVIFDTEKNNLVRVSEVAATEKSKGKAKAATKRERSESPTYPSSVLKKQELETARRKRKKTS</sequence>